<feature type="compositionally biased region" description="Basic and acidic residues" evidence="1">
    <location>
        <begin position="278"/>
        <end position="289"/>
    </location>
</feature>
<dbReference type="EMBL" id="LS480641">
    <property type="protein sequence ID" value="SPT19246.1"/>
    <property type="molecule type" value="Genomic_DNA"/>
</dbReference>
<feature type="compositionally biased region" description="Basic and acidic residues" evidence="1">
    <location>
        <begin position="398"/>
        <end position="415"/>
    </location>
</feature>
<dbReference type="Gramene" id="TraesSTA2D03G01224820.1">
    <property type="protein sequence ID" value="TraesSTA2D03G01224820.1"/>
    <property type="gene ID" value="TraesSTA2D03G01224820"/>
</dbReference>
<feature type="compositionally biased region" description="Basic and acidic residues" evidence="1">
    <location>
        <begin position="157"/>
        <end position="168"/>
    </location>
</feature>
<organism evidence="2 3">
    <name type="scientific">Triticum aestivum</name>
    <name type="common">Wheat</name>
    <dbReference type="NCBI Taxonomy" id="4565"/>
    <lineage>
        <taxon>Eukaryota</taxon>
        <taxon>Viridiplantae</taxon>
        <taxon>Streptophyta</taxon>
        <taxon>Embryophyta</taxon>
        <taxon>Tracheophyta</taxon>
        <taxon>Spermatophyta</taxon>
        <taxon>Magnoliopsida</taxon>
        <taxon>Liliopsida</taxon>
        <taxon>Poales</taxon>
        <taxon>Poaceae</taxon>
        <taxon>BOP clade</taxon>
        <taxon>Pooideae</taxon>
        <taxon>Triticodae</taxon>
        <taxon>Triticeae</taxon>
        <taxon>Triticinae</taxon>
        <taxon>Triticum</taxon>
    </lineage>
</organism>
<evidence type="ECO:0000313" key="2">
    <source>
        <dbReference type="EMBL" id="SPT19246.1"/>
    </source>
</evidence>
<feature type="compositionally biased region" description="Basic and acidic residues" evidence="1">
    <location>
        <begin position="135"/>
        <end position="145"/>
    </location>
</feature>
<dbReference type="Gramene" id="TraesARI2D03G01252360.1">
    <property type="protein sequence ID" value="TraesARI2D03G01252360.1"/>
    <property type="gene ID" value="TraesARI2D03G01252360"/>
</dbReference>
<dbReference type="Gramene" id="TraesJUL2D03G01242410.5">
    <property type="protein sequence ID" value="TraesJUL2D03G01242410.5"/>
    <property type="gene ID" value="TraesJUL2D03G01242410"/>
</dbReference>
<feature type="region of interest" description="Disordered" evidence="1">
    <location>
        <begin position="108"/>
        <end position="178"/>
    </location>
</feature>
<dbReference type="PANTHER" id="PTHR34194">
    <property type="entry name" value="F14J8.16 PROTEIN"/>
    <property type="match status" value="1"/>
</dbReference>
<dbReference type="Proteomes" id="UP000280104">
    <property type="component" value="Chromosome II"/>
</dbReference>
<protein>
    <submittedName>
        <fullName evidence="2">Uncharacterized protein</fullName>
    </submittedName>
</protein>
<proteinExistence type="predicted"/>
<dbReference type="AlphaFoldDB" id="A0A7H4LKV8"/>
<feature type="compositionally biased region" description="Basic residues" evidence="1">
    <location>
        <begin position="262"/>
        <end position="275"/>
    </location>
</feature>
<evidence type="ECO:0000313" key="3">
    <source>
        <dbReference type="Proteomes" id="UP000280104"/>
    </source>
</evidence>
<evidence type="ECO:0000256" key="1">
    <source>
        <dbReference type="SAM" id="MobiDB-lite"/>
    </source>
</evidence>
<gene>
    <name evidence="2" type="ORF">CAMPLR22A2D_LOCUS3861</name>
</gene>
<accession>A0A7H4LKV8</accession>
<dbReference type="Gramene" id="TraesPARA_EIv1.0_0719540.2">
    <property type="protein sequence ID" value="TraesPARA_EIv1.0_0719540.2.CDS"/>
    <property type="gene ID" value="TraesPARA_EIv1.0_0719540"/>
</dbReference>
<name>A0A7H4LKV8_WHEAT</name>
<sequence>MPRPRAPASAADLVAAKLAAQGIRAHQVDPDYLSHLQHLHPNGDSSADLVAAKLAAQGISAHQVDPDYLSHLQHLHPDGDSSADLVAAKLAAQGISAYQVDPDYLSHLQHLHPGGHSSALERPARGRPGTPPHAIKCEQPEDGEARSAPLPYPAPEGGDRPVEEKKPPAEIPGDETADMDEHYSTFWRHTRVVDDMLVFEMDGEVLSYGQVDRAAGTDKKDGEEAAARAASGDNVGGVRKEKWKVGRPALKAPARDSPPHWQKGRKKKKGAKNGGKKIQLEEEKEDKGGGAKNRAKKTKYRVRDSPAHRQKSQGEKDGGENGAEKIKEEEEEEEEKVPVISTGRPPLKARVRDSPALWQQGQKEKKGVKNGAKKIKLEDDDEEKPSRELSVKTLNTVNREKNSRHDAEPHRHDPGLDGVVWPTHIMERPDSEFKERLMCVLRKPFSQGEYDMLLGNARIRLPATKKRQTRSGVKYYDSTHERVQSYFDCHPDLAKQVRVESTSKPNQLALLRGFFFWMENITNEDQFRPWSDDFKLYKIIPSME</sequence>
<dbReference type="PANTHER" id="PTHR34194:SF31">
    <property type="entry name" value="OS04G0221000 PROTEIN"/>
    <property type="match status" value="1"/>
</dbReference>
<feature type="region of interest" description="Disordered" evidence="1">
    <location>
        <begin position="214"/>
        <end position="418"/>
    </location>
</feature>
<feature type="compositionally biased region" description="Basic and acidic residues" evidence="1">
    <location>
        <begin position="301"/>
        <end position="328"/>
    </location>
</feature>
<feature type="compositionally biased region" description="Basic and acidic residues" evidence="1">
    <location>
        <begin position="215"/>
        <end position="226"/>
    </location>
</feature>
<reference evidence="2 3" key="1">
    <citation type="submission" date="2018-05" db="EMBL/GenBank/DDBJ databases">
        <authorList>
            <person name="Thind KAUR A."/>
        </authorList>
    </citation>
    <scope>NUCLEOTIDE SEQUENCE [LARGE SCALE GENOMIC DNA]</scope>
</reference>
<dbReference type="Gramene" id="TraesMAC2D03G01234140.1">
    <property type="protein sequence ID" value="TraesMAC2D03G01234140.1"/>
    <property type="gene ID" value="TraesMAC2D03G01234140"/>
</dbReference>